<dbReference type="PANTHER" id="PTHR11746">
    <property type="entry name" value="O-METHYLTRANSFERASE"/>
    <property type="match status" value="1"/>
</dbReference>
<evidence type="ECO:0000256" key="4">
    <source>
        <dbReference type="ARBA" id="ARBA00034481"/>
    </source>
</evidence>
<dbReference type="GO" id="GO:0008171">
    <property type="term" value="F:O-methyltransferase activity"/>
    <property type="evidence" value="ECO:0007669"/>
    <property type="project" value="InterPro"/>
</dbReference>
<dbReference type="InterPro" id="IPR012967">
    <property type="entry name" value="COMT_dimerisation"/>
</dbReference>
<evidence type="ECO:0000256" key="5">
    <source>
        <dbReference type="PIRSR" id="PIRSR005739-1"/>
    </source>
</evidence>
<dbReference type="InterPro" id="IPR029063">
    <property type="entry name" value="SAM-dependent_MTases_sf"/>
</dbReference>
<dbReference type="InterPro" id="IPR036390">
    <property type="entry name" value="WH_DNA-bd_sf"/>
</dbReference>
<dbReference type="EMBL" id="OU503037">
    <property type="protein sequence ID" value="CAI9756901.1"/>
    <property type="molecule type" value="Genomic_DNA"/>
</dbReference>
<dbReference type="Pfam" id="PF00891">
    <property type="entry name" value="Methyltransf_2"/>
    <property type="match status" value="1"/>
</dbReference>
<evidence type="ECO:0000313" key="9">
    <source>
        <dbReference type="Proteomes" id="UP000834106"/>
    </source>
</evidence>
<protein>
    <recommendedName>
        <fullName evidence="10">O-methyltransferase</fullName>
    </recommendedName>
</protein>
<dbReference type="InterPro" id="IPR016461">
    <property type="entry name" value="COMT-like"/>
</dbReference>
<evidence type="ECO:0008006" key="10">
    <source>
        <dbReference type="Google" id="ProtNLM"/>
    </source>
</evidence>
<keyword evidence="2" id="KW-0808">Transferase</keyword>
<evidence type="ECO:0000259" key="6">
    <source>
        <dbReference type="Pfam" id="PF00891"/>
    </source>
</evidence>
<keyword evidence="9" id="KW-1185">Reference proteome</keyword>
<sequence>MSLKCATQLGIPDIIHRHGKPITLPELVDALPINKARAHGVYRLMRILTHSGFFILENISGDDEKKGYWLTTSSRLLIQDEPFGVAPLVLAVLDPIFTKPWHHLSEWFQNENPTPFDTAHGKMLWEYTGQDPRLNHFFSEAMASDTKLVTSVLIRECKQVFEGLNSILDVGGGTGTMCMAISDAFPNLKCIVLDLPHVVACSKGTKNLSYVAGDMFEHIPPADAIILKWVLHDWSDDEGVKILKKCKDAISGNYKGKVIIIDMIVDDGKVDDKATETQLFFDMDMMVHVAGRERNEKEWAKLFYEAGFTYYKITHVLGLRTSISSEFHCPIMDKLSGFPIISLSYGIPELRFHLIYICNASNFGWEECSFC</sequence>
<proteinExistence type="inferred from homology"/>
<feature type="domain" description="O-methyltransferase dimerisation" evidence="7">
    <location>
        <begin position="1"/>
        <end position="79"/>
    </location>
</feature>
<feature type="active site" description="Proton acceptor" evidence="5">
    <location>
        <position position="232"/>
    </location>
</feature>
<accession>A0AAD1YSU1</accession>
<dbReference type="CDD" id="cd02440">
    <property type="entry name" value="AdoMet_MTases"/>
    <property type="match status" value="1"/>
</dbReference>
<dbReference type="Pfam" id="PF08100">
    <property type="entry name" value="Dimerisation"/>
    <property type="match status" value="1"/>
</dbReference>
<evidence type="ECO:0000256" key="3">
    <source>
        <dbReference type="ARBA" id="ARBA00022691"/>
    </source>
</evidence>
<evidence type="ECO:0000259" key="7">
    <source>
        <dbReference type="Pfam" id="PF08100"/>
    </source>
</evidence>
<keyword evidence="1" id="KW-0489">Methyltransferase</keyword>
<reference evidence="8" key="1">
    <citation type="submission" date="2023-05" db="EMBL/GenBank/DDBJ databases">
        <authorList>
            <person name="Huff M."/>
        </authorList>
    </citation>
    <scope>NUCLEOTIDE SEQUENCE</scope>
</reference>
<feature type="domain" description="O-methyltransferase C-terminal" evidence="6">
    <location>
        <begin position="101"/>
        <end position="308"/>
    </location>
</feature>
<evidence type="ECO:0000313" key="8">
    <source>
        <dbReference type="EMBL" id="CAI9756901.1"/>
    </source>
</evidence>
<evidence type="ECO:0000256" key="1">
    <source>
        <dbReference type="ARBA" id="ARBA00022603"/>
    </source>
</evidence>
<dbReference type="PROSITE" id="PS51683">
    <property type="entry name" value="SAM_OMT_II"/>
    <property type="match status" value="1"/>
</dbReference>
<dbReference type="Proteomes" id="UP000834106">
    <property type="component" value="Chromosome 2"/>
</dbReference>
<dbReference type="InterPro" id="IPR001077">
    <property type="entry name" value="COMT_C"/>
</dbReference>
<name>A0AAD1YSU1_9LAMI</name>
<dbReference type="InterPro" id="IPR036388">
    <property type="entry name" value="WH-like_DNA-bd_sf"/>
</dbReference>
<dbReference type="Gene3D" id="1.10.10.10">
    <property type="entry name" value="Winged helix-like DNA-binding domain superfamily/Winged helix DNA-binding domain"/>
    <property type="match status" value="1"/>
</dbReference>
<dbReference type="GO" id="GO:0046983">
    <property type="term" value="F:protein dimerization activity"/>
    <property type="evidence" value="ECO:0007669"/>
    <property type="project" value="InterPro"/>
</dbReference>
<comment type="similarity">
    <text evidence="4">Belongs to the class I-like SAM-binding methyltransferase superfamily. Cation-independent O-methyltransferase family. COMT subfamily.</text>
</comment>
<evidence type="ECO:0000256" key="2">
    <source>
        <dbReference type="ARBA" id="ARBA00022679"/>
    </source>
</evidence>
<dbReference type="PIRSF" id="PIRSF005739">
    <property type="entry name" value="O-mtase"/>
    <property type="match status" value="1"/>
</dbReference>
<dbReference type="FunFam" id="3.40.50.150:FF:000057">
    <property type="entry name" value="O-methyltransferase ZRP4"/>
    <property type="match status" value="1"/>
</dbReference>
<dbReference type="GO" id="GO:0032259">
    <property type="term" value="P:methylation"/>
    <property type="evidence" value="ECO:0007669"/>
    <property type="project" value="UniProtKB-KW"/>
</dbReference>
<keyword evidence="3" id="KW-0949">S-adenosyl-L-methionine</keyword>
<dbReference type="AlphaFoldDB" id="A0AAD1YSU1"/>
<dbReference type="SUPFAM" id="SSF53335">
    <property type="entry name" value="S-adenosyl-L-methionine-dependent methyltransferases"/>
    <property type="match status" value="1"/>
</dbReference>
<dbReference type="Gene3D" id="3.40.50.150">
    <property type="entry name" value="Vaccinia Virus protein VP39"/>
    <property type="match status" value="1"/>
</dbReference>
<dbReference type="SUPFAM" id="SSF46785">
    <property type="entry name" value="Winged helix' DNA-binding domain"/>
    <property type="match status" value="1"/>
</dbReference>
<gene>
    <name evidence="8" type="ORF">FPE_LOCUS4331</name>
</gene>
<organism evidence="8 9">
    <name type="scientific">Fraxinus pennsylvanica</name>
    <dbReference type="NCBI Taxonomy" id="56036"/>
    <lineage>
        <taxon>Eukaryota</taxon>
        <taxon>Viridiplantae</taxon>
        <taxon>Streptophyta</taxon>
        <taxon>Embryophyta</taxon>
        <taxon>Tracheophyta</taxon>
        <taxon>Spermatophyta</taxon>
        <taxon>Magnoliopsida</taxon>
        <taxon>eudicotyledons</taxon>
        <taxon>Gunneridae</taxon>
        <taxon>Pentapetalae</taxon>
        <taxon>asterids</taxon>
        <taxon>lamiids</taxon>
        <taxon>Lamiales</taxon>
        <taxon>Oleaceae</taxon>
        <taxon>Oleeae</taxon>
        <taxon>Fraxinus</taxon>
    </lineage>
</organism>